<comment type="caution">
    <text evidence="1">The sequence shown here is derived from an EMBL/GenBank/DDBJ whole genome shotgun (WGS) entry which is preliminary data.</text>
</comment>
<proteinExistence type="predicted"/>
<accession>A0A0F9GYX0</accession>
<reference evidence="1" key="1">
    <citation type="journal article" date="2015" name="Nature">
        <title>Complex archaea that bridge the gap between prokaryotes and eukaryotes.</title>
        <authorList>
            <person name="Spang A."/>
            <person name="Saw J.H."/>
            <person name="Jorgensen S.L."/>
            <person name="Zaremba-Niedzwiedzka K."/>
            <person name="Martijn J."/>
            <person name="Lind A.E."/>
            <person name="van Eijk R."/>
            <person name="Schleper C."/>
            <person name="Guy L."/>
            <person name="Ettema T.J."/>
        </authorList>
    </citation>
    <scope>NUCLEOTIDE SEQUENCE</scope>
</reference>
<evidence type="ECO:0000313" key="1">
    <source>
        <dbReference type="EMBL" id="KKL68257.1"/>
    </source>
</evidence>
<organism evidence="1">
    <name type="scientific">marine sediment metagenome</name>
    <dbReference type="NCBI Taxonomy" id="412755"/>
    <lineage>
        <taxon>unclassified sequences</taxon>
        <taxon>metagenomes</taxon>
        <taxon>ecological metagenomes</taxon>
    </lineage>
</organism>
<feature type="non-terminal residue" evidence="1">
    <location>
        <position position="1"/>
    </location>
</feature>
<name>A0A0F9GYX0_9ZZZZ</name>
<dbReference type="AlphaFoldDB" id="A0A0F9GYX0"/>
<protein>
    <submittedName>
        <fullName evidence="1">Uncharacterized protein</fullName>
    </submittedName>
</protein>
<dbReference type="EMBL" id="LAZR01026586">
    <property type="protein sequence ID" value="KKL68257.1"/>
    <property type="molecule type" value="Genomic_DNA"/>
</dbReference>
<gene>
    <name evidence="1" type="ORF">LCGC14_2126790</name>
</gene>
<sequence>GSFSGNHNQVIHTAGFNTAGILGNSTVYIRHAGIASHAFRNDDDTLLVNVVHDSTEQATYFLLAGATAIPAARMFPGLAGGLKSKHLNRVQSADDNQFKWTGAFKNQLTVVAGSPKTYTEKAIKEVTFDFDYKPTAVQLNSASYLPGGVLTAFDGQGLTENNFLTLPENVTLSGTAGGSMDTDGVYTYNFYWEWYDNVNQRHLSDKVAASGIVMVGSEQSVNITVDTLGFTYKREDLNRSPVRLAVFRTENAGTNYFRIDDPSSPTFNDYTADKISFTDTLADSAITSSELDALHLETPQAAPLAGKFLAASKERLFMAGLDEGSNVLYTKINNPVDAAAFTEGIAVRISATGQPITALATMDDNVIVFTEDKIYTFGGLGPSNTGVDDFSTPTLISTDVGCDNQNSIVRVPKGLMFSNPKGIHLLNRDGSTQYVGAPVEAYNSQTITSAHLIVNRNQVQFLVSDGLALVYNYFFNQWSTFTNYTGVDAALWKGDYVFIKSDGQAFKESATNYNDVGRRLRFLMETGWIPLGNGQELGQLKSIYILGEFNSPHILKVSMAYDYLDNYSETHYWDPSNDLTTSTWGGFDTWYSEDVWGGSSDTVYQKRFHTRGSKVQAVRVKIEEFLGGTTLGASFELNQLVLQVRSKQTNTHLPKGKQ</sequence>